<protein>
    <submittedName>
        <fullName evidence="8">GtrA family protein</fullName>
    </submittedName>
</protein>
<reference evidence="8 9" key="1">
    <citation type="submission" date="2024-03" db="EMBL/GenBank/DDBJ databases">
        <title>Reference genomes for the five species model microbial community.</title>
        <authorList>
            <person name="Padfield D."/>
        </authorList>
    </citation>
    <scope>NUCLEOTIDE SEQUENCE [LARGE SCALE GENOMIC DNA]</scope>
    <source>
        <strain evidence="8 9">AB1</strain>
    </source>
</reference>
<dbReference type="GO" id="GO:0016020">
    <property type="term" value="C:membrane"/>
    <property type="evidence" value="ECO:0007669"/>
    <property type="project" value="UniProtKB-SubCell"/>
</dbReference>
<dbReference type="PANTHER" id="PTHR38459">
    <property type="entry name" value="PROPHAGE BACTOPRENOL-LINKED GLUCOSE TRANSLOCASE HOMOLOG"/>
    <property type="match status" value="1"/>
</dbReference>
<keyword evidence="4 6" id="KW-1133">Transmembrane helix</keyword>
<keyword evidence="3 6" id="KW-0812">Transmembrane</keyword>
<feature type="transmembrane region" description="Helical" evidence="6">
    <location>
        <begin position="75"/>
        <end position="96"/>
    </location>
</feature>
<dbReference type="Pfam" id="PF04138">
    <property type="entry name" value="GtrA_DPMS_TM"/>
    <property type="match status" value="1"/>
</dbReference>
<dbReference type="InterPro" id="IPR051401">
    <property type="entry name" value="GtrA_CellWall_Glycosyl"/>
</dbReference>
<evidence type="ECO:0000256" key="1">
    <source>
        <dbReference type="ARBA" id="ARBA00004141"/>
    </source>
</evidence>
<feature type="transmembrane region" description="Helical" evidence="6">
    <location>
        <begin position="12"/>
        <end position="34"/>
    </location>
</feature>
<dbReference type="Proteomes" id="UP001362311">
    <property type="component" value="Unassembled WGS sequence"/>
</dbReference>
<evidence type="ECO:0000313" key="8">
    <source>
        <dbReference type="EMBL" id="MEJ5900642.1"/>
    </source>
</evidence>
<evidence type="ECO:0000256" key="5">
    <source>
        <dbReference type="ARBA" id="ARBA00023136"/>
    </source>
</evidence>
<dbReference type="RefSeq" id="WP_339439896.1">
    <property type="nucleotide sequence ID" value="NZ_JBBHKQ010000001.1"/>
</dbReference>
<evidence type="ECO:0000259" key="7">
    <source>
        <dbReference type="Pfam" id="PF04138"/>
    </source>
</evidence>
<dbReference type="EMBL" id="JBBHKQ010000001">
    <property type="protein sequence ID" value="MEJ5900642.1"/>
    <property type="molecule type" value="Genomic_DNA"/>
</dbReference>
<evidence type="ECO:0000256" key="3">
    <source>
        <dbReference type="ARBA" id="ARBA00022692"/>
    </source>
</evidence>
<comment type="similarity">
    <text evidence="2">Belongs to the GtrA family.</text>
</comment>
<feature type="transmembrane region" description="Helical" evidence="6">
    <location>
        <begin position="40"/>
        <end position="63"/>
    </location>
</feature>
<evidence type="ECO:0000256" key="2">
    <source>
        <dbReference type="ARBA" id="ARBA00009399"/>
    </source>
</evidence>
<accession>A0ABD5JVB2</accession>
<sequence>MIAVAKSLLERPFVRFALSGGIAAAVNIGSRVLLSEVINFSTAIVIAYLLGMTTAYILMKLFVFDASGRSVGQEYLRFGLVNAVALVQVWAVSMVLAKYAFPALGYSYYAETTAHVIGVLSPIATSYFMHKYFTFAS</sequence>
<keyword evidence="5 6" id="KW-0472">Membrane</keyword>
<organism evidence="8 9">
    <name type="scientific">Ochrobactrum teleogrylli</name>
    <dbReference type="NCBI Taxonomy" id="2479765"/>
    <lineage>
        <taxon>Bacteria</taxon>
        <taxon>Pseudomonadati</taxon>
        <taxon>Pseudomonadota</taxon>
        <taxon>Alphaproteobacteria</taxon>
        <taxon>Hyphomicrobiales</taxon>
        <taxon>Brucellaceae</taxon>
        <taxon>Brucella/Ochrobactrum group</taxon>
        <taxon>Ochrobactrum</taxon>
    </lineage>
</organism>
<dbReference type="PANTHER" id="PTHR38459:SF1">
    <property type="entry name" value="PROPHAGE BACTOPRENOL-LINKED GLUCOSE TRANSLOCASE HOMOLOG"/>
    <property type="match status" value="1"/>
</dbReference>
<name>A0ABD5JVB2_9HYPH</name>
<gene>
    <name evidence="8" type="ORF">WIX40_11045</name>
</gene>
<evidence type="ECO:0000313" key="9">
    <source>
        <dbReference type="Proteomes" id="UP001362311"/>
    </source>
</evidence>
<feature type="domain" description="GtrA/DPMS transmembrane" evidence="7">
    <location>
        <begin position="15"/>
        <end position="135"/>
    </location>
</feature>
<proteinExistence type="inferred from homology"/>
<evidence type="ECO:0000256" key="6">
    <source>
        <dbReference type="SAM" id="Phobius"/>
    </source>
</evidence>
<evidence type="ECO:0000256" key="4">
    <source>
        <dbReference type="ARBA" id="ARBA00022989"/>
    </source>
</evidence>
<comment type="caution">
    <text evidence="8">The sequence shown here is derived from an EMBL/GenBank/DDBJ whole genome shotgun (WGS) entry which is preliminary data.</text>
</comment>
<dbReference type="InterPro" id="IPR007267">
    <property type="entry name" value="GtrA_DPMS_TM"/>
</dbReference>
<comment type="subcellular location">
    <subcellularLocation>
        <location evidence="1">Membrane</location>
        <topology evidence="1">Multi-pass membrane protein</topology>
    </subcellularLocation>
</comment>
<dbReference type="AlphaFoldDB" id="A0ABD5JVB2"/>
<feature type="transmembrane region" description="Helical" evidence="6">
    <location>
        <begin position="108"/>
        <end position="129"/>
    </location>
</feature>